<feature type="transmembrane region" description="Helical" evidence="1">
    <location>
        <begin position="32"/>
        <end position="51"/>
    </location>
</feature>
<dbReference type="InterPro" id="IPR011055">
    <property type="entry name" value="Dup_hybrid_motif"/>
</dbReference>
<dbReference type="Proteomes" id="UP000095743">
    <property type="component" value="Chromosome"/>
</dbReference>
<dbReference type="EMBL" id="CP017269">
    <property type="protein sequence ID" value="AOT70062.1"/>
    <property type="molecule type" value="Genomic_DNA"/>
</dbReference>
<dbReference type="Pfam" id="PF01551">
    <property type="entry name" value="Peptidase_M23"/>
    <property type="match status" value="1"/>
</dbReference>
<proteinExistence type="predicted"/>
<feature type="domain" description="M23ase beta-sheet core" evidence="2">
    <location>
        <begin position="177"/>
        <end position="275"/>
    </location>
</feature>
<organism evidence="3 4">
    <name type="scientific">Geosporobacter ferrireducens</name>
    <dbReference type="NCBI Taxonomy" id="1424294"/>
    <lineage>
        <taxon>Bacteria</taxon>
        <taxon>Bacillati</taxon>
        <taxon>Bacillota</taxon>
        <taxon>Clostridia</taxon>
        <taxon>Peptostreptococcales</taxon>
        <taxon>Thermotaleaceae</taxon>
        <taxon>Geosporobacter</taxon>
    </lineage>
</organism>
<evidence type="ECO:0000256" key="1">
    <source>
        <dbReference type="SAM" id="Phobius"/>
    </source>
</evidence>
<dbReference type="AlphaFoldDB" id="A0A1D8GGL2"/>
<accession>A0A1D8GGL2</accession>
<keyword evidence="1" id="KW-1133">Transmembrane helix</keyword>
<dbReference type="SUPFAM" id="SSF51261">
    <property type="entry name" value="Duplicated hybrid motif"/>
    <property type="match status" value="1"/>
</dbReference>
<dbReference type="GO" id="GO:0004222">
    <property type="term" value="F:metalloendopeptidase activity"/>
    <property type="evidence" value="ECO:0007669"/>
    <property type="project" value="TreeGrafter"/>
</dbReference>
<dbReference type="STRING" id="1424294.Gferi_10965"/>
<gene>
    <name evidence="3" type="ORF">Gferi_10965</name>
</gene>
<dbReference type="InterPro" id="IPR016047">
    <property type="entry name" value="M23ase_b-sheet_dom"/>
</dbReference>
<keyword evidence="4" id="KW-1185">Reference proteome</keyword>
<name>A0A1D8GGL2_9FIRM</name>
<keyword evidence="1" id="KW-0812">Transmembrane</keyword>
<dbReference type="InterPro" id="IPR050570">
    <property type="entry name" value="Cell_wall_metabolism_enzyme"/>
</dbReference>
<keyword evidence="1" id="KW-0472">Membrane</keyword>
<sequence length="282" mass="31392">MDRKNWFSRNKKLTEEDKRKESSIYKFLDKEGFYIILFLCVCIVATTAVWVTKTNIDRLAVDDLQRPLLPLDEELPDLDLGINQEEQDERPVVVVDEREDAEEVMAKQEVQAPAAQQVKQEIASIKQINSKPAAAPVKQVQASPAKITFKMPVVGEKGMDYAAETLVYSKTLDHYTTHYGIDIVAPENTPVVAALAGEVIEVVVDSRMGITITIAHEGELITKYANLSTGSMVKVGDQVEKGQIISGVGRSALFEISEEPHLHFEVLVDGEQVDPNQFLPKN</sequence>
<dbReference type="PANTHER" id="PTHR21666:SF270">
    <property type="entry name" value="MUREIN HYDROLASE ACTIVATOR ENVC"/>
    <property type="match status" value="1"/>
</dbReference>
<dbReference type="PANTHER" id="PTHR21666">
    <property type="entry name" value="PEPTIDASE-RELATED"/>
    <property type="match status" value="1"/>
</dbReference>
<dbReference type="Gene3D" id="2.70.70.10">
    <property type="entry name" value="Glucose Permease (Domain IIA)"/>
    <property type="match status" value="1"/>
</dbReference>
<dbReference type="RefSeq" id="WP_069976382.1">
    <property type="nucleotide sequence ID" value="NZ_CP017269.1"/>
</dbReference>
<evidence type="ECO:0000313" key="3">
    <source>
        <dbReference type="EMBL" id="AOT70062.1"/>
    </source>
</evidence>
<dbReference type="CDD" id="cd12797">
    <property type="entry name" value="M23_peptidase"/>
    <property type="match status" value="1"/>
</dbReference>
<reference evidence="3 4" key="1">
    <citation type="submission" date="2016-09" db="EMBL/GenBank/DDBJ databases">
        <title>Genomic analysis reveals versatility of anaerobic energy metabolism of Geosporobacter ferrireducens IRF9 of phylum Firmicutes.</title>
        <authorList>
            <person name="Kim S.-J."/>
        </authorList>
    </citation>
    <scope>NUCLEOTIDE SEQUENCE [LARGE SCALE GENOMIC DNA]</scope>
    <source>
        <strain evidence="3 4">IRF9</strain>
    </source>
</reference>
<evidence type="ECO:0000313" key="4">
    <source>
        <dbReference type="Proteomes" id="UP000095743"/>
    </source>
</evidence>
<dbReference type="KEGG" id="gfe:Gferi_10965"/>
<evidence type="ECO:0000259" key="2">
    <source>
        <dbReference type="Pfam" id="PF01551"/>
    </source>
</evidence>
<protein>
    <recommendedName>
        <fullName evidence="2">M23ase beta-sheet core domain-containing protein</fullName>
    </recommendedName>
</protein>